<proteinExistence type="predicted"/>
<dbReference type="AlphaFoldDB" id="A0AAE0TL00"/>
<evidence type="ECO:0000313" key="2">
    <source>
        <dbReference type="Proteomes" id="UP001195483"/>
    </source>
</evidence>
<gene>
    <name evidence="1" type="ORF">CHS0354_021318</name>
</gene>
<organism evidence="1 2">
    <name type="scientific">Potamilus streckersoni</name>
    <dbReference type="NCBI Taxonomy" id="2493646"/>
    <lineage>
        <taxon>Eukaryota</taxon>
        <taxon>Metazoa</taxon>
        <taxon>Spiralia</taxon>
        <taxon>Lophotrochozoa</taxon>
        <taxon>Mollusca</taxon>
        <taxon>Bivalvia</taxon>
        <taxon>Autobranchia</taxon>
        <taxon>Heteroconchia</taxon>
        <taxon>Palaeoheterodonta</taxon>
        <taxon>Unionida</taxon>
        <taxon>Unionoidea</taxon>
        <taxon>Unionidae</taxon>
        <taxon>Ambleminae</taxon>
        <taxon>Lampsilini</taxon>
        <taxon>Potamilus</taxon>
    </lineage>
</organism>
<reference evidence="1" key="1">
    <citation type="journal article" date="2021" name="Genome Biol. Evol.">
        <title>A High-Quality Reference Genome for a Parasitic Bivalve with Doubly Uniparental Inheritance (Bivalvia: Unionida).</title>
        <authorList>
            <person name="Smith C.H."/>
        </authorList>
    </citation>
    <scope>NUCLEOTIDE SEQUENCE</scope>
    <source>
        <strain evidence="1">CHS0354</strain>
    </source>
</reference>
<dbReference type="EMBL" id="JAEAOA010001311">
    <property type="protein sequence ID" value="KAK3611883.1"/>
    <property type="molecule type" value="Genomic_DNA"/>
</dbReference>
<keyword evidence="2" id="KW-1185">Reference proteome</keyword>
<reference evidence="1" key="3">
    <citation type="submission" date="2023-05" db="EMBL/GenBank/DDBJ databases">
        <authorList>
            <person name="Smith C.H."/>
        </authorList>
    </citation>
    <scope>NUCLEOTIDE SEQUENCE</scope>
    <source>
        <strain evidence="1">CHS0354</strain>
        <tissue evidence="1">Mantle</tissue>
    </source>
</reference>
<sequence length="167" mass="18709">MPVMDHTRASQMILWKNIQKNLIGQDVQCMSVNASTSENYCLFQQIYKILKDNNIKCAFILGDEGDYRIYQCLGSSHSIEVQLDAVGENGINIGGIRLLEDQLGNLTMHSWGQLQTIFIMGSQEKIERVLEVIQAETVTVSYKINFSQASHQPVDIEETISVGTANP</sequence>
<protein>
    <submittedName>
        <fullName evidence="1">Uncharacterized protein</fullName>
    </submittedName>
</protein>
<comment type="caution">
    <text evidence="1">The sequence shown here is derived from an EMBL/GenBank/DDBJ whole genome shotgun (WGS) entry which is preliminary data.</text>
</comment>
<evidence type="ECO:0000313" key="1">
    <source>
        <dbReference type="EMBL" id="KAK3611883.1"/>
    </source>
</evidence>
<accession>A0AAE0TL00</accession>
<reference evidence="1" key="2">
    <citation type="journal article" date="2021" name="Genome Biol. Evol.">
        <title>Developing a high-quality reference genome for a parasitic bivalve with doubly uniparental inheritance (Bivalvia: Unionida).</title>
        <authorList>
            <person name="Smith C.H."/>
        </authorList>
    </citation>
    <scope>NUCLEOTIDE SEQUENCE</scope>
    <source>
        <strain evidence="1">CHS0354</strain>
        <tissue evidence="1">Mantle</tissue>
    </source>
</reference>
<name>A0AAE0TL00_9BIVA</name>
<dbReference type="Proteomes" id="UP001195483">
    <property type="component" value="Unassembled WGS sequence"/>
</dbReference>